<protein>
    <submittedName>
        <fullName evidence="1">Uncharacterized protein</fullName>
    </submittedName>
</protein>
<keyword evidence="2" id="KW-1185">Reference proteome</keyword>
<dbReference type="EMBL" id="BAAAUG010000022">
    <property type="protein sequence ID" value="GAA3092256.1"/>
    <property type="molecule type" value="Genomic_DNA"/>
</dbReference>
<evidence type="ECO:0000313" key="1">
    <source>
        <dbReference type="EMBL" id="GAA3092256.1"/>
    </source>
</evidence>
<reference evidence="2" key="1">
    <citation type="journal article" date="2019" name="Int. J. Syst. Evol. Microbiol.">
        <title>The Global Catalogue of Microorganisms (GCM) 10K type strain sequencing project: providing services to taxonomists for standard genome sequencing and annotation.</title>
        <authorList>
            <consortium name="The Broad Institute Genomics Platform"/>
            <consortium name="The Broad Institute Genome Sequencing Center for Infectious Disease"/>
            <person name="Wu L."/>
            <person name="Ma J."/>
        </authorList>
    </citation>
    <scope>NUCLEOTIDE SEQUENCE [LARGE SCALE GENOMIC DNA]</scope>
    <source>
        <strain evidence="2">JCM 9092</strain>
    </source>
</reference>
<comment type="caution">
    <text evidence="1">The sequence shown here is derived from an EMBL/GenBank/DDBJ whole genome shotgun (WGS) entry which is preliminary data.</text>
</comment>
<sequence>MLELTRDAFGAASDLLAVTVDASDLSDDFAEHEEELWLSRGAMGELNMGLGRFLELARLALDDAGSY</sequence>
<proteinExistence type="predicted"/>
<gene>
    <name evidence="1" type="ORF">GCM10010449_15010</name>
</gene>
<dbReference type="Proteomes" id="UP001501637">
    <property type="component" value="Unassembled WGS sequence"/>
</dbReference>
<evidence type="ECO:0000313" key="2">
    <source>
        <dbReference type="Proteomes" id="UP001501637"/>
    </source>
</evidence>
<accession>A0ABP6MDT9</accession>
<name>A0ABP6MDT9_9ACTN</name>
<organism evidence="1 2">
    <name type="scientific">Streptomyces rectiviolaceus</name>
    <dbReference type="NCBI Taxonomy" id="332591"/>
    <lineage>
        <taxon>Bacteria</taxon>
        <taxon>Bacillati</taxon>
        <taxon>Actinomycetota</taxon>
        <taxon>Actinomycetes</taxon>
        <taxon>Kitasatosporales</taxon>
        <taxon>Streptomycetaceae</taxon>
        <taxon>Streptomyces</taxon>
    </lineage>
</organism>
<dbReference type="RefSeq" id="WP_344519676.1">
    <property type="nucleotide sequence ID" value="NZ_BAAAUG010000022.1"/>
</dbReference>